<dbReference type="AlphaFoldDB" id="A0A0A0BUD0"/>
<keyword evidence="1" id="KW-1133">Transmembrane helix</keyword>
<dbReference type="Proteomes" id="UP000029839">
    <property type="component" value="Unassembled WGS sequence"/>
</dbReference>
<organism evidence="2 3">
    <name type="scientific">Cellulomonas carbonis T26</name>
    <dbReference type="NCBI Taxonomy" id="947969"/>
    <lineage>
        <taxon>Bacteria</taxon>
        <taxon>Bacillati</taxon>
        <taxon>Actinomycetota</taxon>
        <taxon>Actinomycetes</taxon>
        <taxon>Micrococcales</taxon>
        <taxon>Cellulomonadaceae</taxon>
        <taxon>Cellulomonas</taxon>
    </lineage>
</organism>
<keyword evidence="3" id="KW-1185">Reference proteome</keyword>
<name>A0A0A0BUD0_9CELL</name>
<keyword evidence="1" id="KW-0472">Membrane</keyword>
<dbReference type="RefSeq" id="WP_043605153.1">
    <property type="nucleotide sequence ID" value="NZ_AXCY01000026.1"/>
</dbReference>
<gene>
    <name evidence="2" type="ORF">N868_11235</name>
</gene>
<accession>A0A0A0BUD0</accession>
<comment type="caution">
    <text evidence="2">The sequence shown here is derived from an EMBL/GenBank/DDBJ whole genome shotgun (WGS) entry which is preliminary data.</text>
</comment>
<evidence type="ECO:0000313" key="2">
    <source>
        <dbReference type="EMBL" id="KGM11277.1"/>
    </source>
</evidence>
<keyword evidence="1" id="KW-0812">Transmembrane</keyword>
<dbReference type="EMBL" id="AXCY01000026">
    <property type="protein sequence ID" value="KGM11277.1"/>
    <property type="molecule type" value="Genomic_DNA"/>
</dbReference>
<proteinExistence type="predicted"/>
<sequence length="197" mass="21044">MPSPQSPPSTRTSVTSSPLFRWHAPFAVVVAVLVAVAVGTGNGGLLWVAALLGAATLLSFLLMRAGTRMRGDADAVVAERFPGARFHAFVSADERYRPALGLPPGMTVAALLVVTDAGLHLLDDRTHAELVTLRWEDVLGAESVEERIGSTPLEAVDLALTGDRLVRLRTFDTRRVLGNDVILARPAHLPWPPSDAD</sequence>
<reference evidence="2 3" key="1">
    <citation type="submission" date="2013-08" db="EMBL/GenBank/DDBJ databases">
        <title>Genome sequencing of Cellulomonas carbonis T26.</title>
        <authorList>
            <person name="Chen F."/>
            <person name="Li Y."/>
            <person name="Wang G."/>
        </authorList>
    </citation>
    <scope>NUCLEOTIDE SEQUENCE [LARGE SCALE GENOMIC DNA]</scope>
    <source>
        <strain evidence="2 3">T26</strain>
    </source>
</reference>
<reference evidence="2 3" key="2">
    <citation type="journal article" date="2015" name="Stand. Genomic Sci.">
        <title>Draft genome sequence of Cellulomonas carbonis T26(T) and comparative analysis of six Cellulomonas genomes.</title>
        <authorList>
            <person name="Zhuang W."/>
            <person name="Zhang S."/>
            <person name="Xia X."/>
            <person name="Wang G."/>
        </authorList>
    </citation>
    <scope>NUCLEOTIDE SEQUENCE [LARGE SCALE GENOMIC DNA]</scope>
    <source>
        <strain evidence="2 3">T26</strain>
    </source>
</reference>
<evidence type="ECO:0000256" key="1">
    <source>
        <dbReference type="SAM" id="Phobius"/>
    </source>
</evidence>
<evidence type="ECO:0000313" key="3">
    <source>
        <dbReference type="Proteomes" id="UP000029839"/>
    </source>
</evidence>
<feature type="transmembrane region" description="Helical" evidence="1">
    <location>
        <begin position="44"/>
        <end position="63"/>
    </location>
</feature>
<feature type="transmembrane region" description="Helical" evidence="1">
    <location>
        <begin position="20"/>
        <end position="38"/>
    </location>
</feature>
<protein>
    <submittedName>
        <fullName evidence="2">Uncharacterized protein</fullName>
    </submittedName>
</protein>